<keyword evidence="10" id="KW-1185">Reference proteome</keyword>
<keyword evidence="2" id="KW-0479">Metal-binding</keyword>
<accession>B0W1A4</accession>
<evidence type="ECO:0000256" key="3">
    <source>
        <dbReference type="ARBA" id="ARBA00023002"/>
    </source>
</evidence>
<dbReference type="OMA" id="GNLHPWH"/>
<evidence type="ECO:0000256" key="2">
    <source>
        <dbReference type="ARBA" id="ARBA00022723"/>
    </source>
</evidence>
<dbReference type="PANTHER" id="PTHR11709">
    <property type="entry name" value="MULTI-COPPER OXIDASE"/>
    <property type="match status" value="1"/>
</dbReference>
<proteinExistence type="inferred from homology"/>
<dbReference type="eggNOG" id="KOG1263">
    <property type="taxonomic scope" value="Eukaryota"/>
</dbReference>
<dbReference type="InterPro" id="IPR011706">
    <property type="entry name" value="Cu-oxidase_C"/>
</dbReference>
<dbReference type="InterPro" id="IPR008972">
    <property type="entry name" value="Cupredoxin"/>
</dbReference>
<evidence type="ECO:0000259" key="7">
    <source>
        <dbReference type="Pfam" id="PF07732"/>
    </source>
</evidence>
<dbReference type="PROSITE" id="PS00079">
    <property type="entry name" value="MULTICOPPER_OXIDASE1"/>
    <property type="match status" value="1"/>
</dbReference>
<dbReference type="CDD" id="cd13905">
    <property type="entry name" value="CuRO_3_tcLLC2_insect_like"/>
    <property type="match status" value="1"/>
</dbReference>
<evidence type="ECO:0000256" key="1">
    <source>
        <dbReference type="ARBA" id="ARBA00010609"/>
    </source>
</evidence>
<evidence type="ECO:0000259" key="5">
    <source>
        <dbReference type="Pfam" id="PF00394"/>
    </source>
</evidence>
<evidence type="ECO:0000256" key="4">
    <source>
        <dbReference type="ARBA" id="ARBA00023008"/>
    </source>
</evidence>
<dbReference type="CDD" id="cd13858">
    <property type="entry name" value="CuRO_1_tcLCC2_insect_like"/>
    <property type="match status" value="1"/>
</dbReference>
<dbReference type="InterPro" id="IPR011707">
    <property type="entry name" value="Cu-oxidase-like_N"/>
</dbReference>
<dbReference type="Pfam" id="PF00394">
    <property type="entry name" value="Cu-oxidase"/>
    <property type="match status" value="1"/>
</dbReference>
<feature type="domain" description="Plastocyanin-like" evidence="7">
    <location>
        <begin position="56"/>
        <end position="165"/>
    </location>
</feature>
<reference evidence="8" key="1">
    <citation type="submission" date="2007-03" db="EMBL/GenBank/DDBJ databases">
        <title>Annotation of Culex pipiens quinquefasciatus.</title>
        <authorList>
            <consortium name="The Broad Institute Genome Sequencing Platform"/>
            <person name="Atkinson P.W."/>
            <person name="Hemingway J."/>
            <person name="Christensen B.M."/>
            <person name="Higgs S."/>
            <person name="Kodira C."/>
            <person name="Hannick L."/>
            <person name="Megy K."/>
            <person name="O'Leary S."/>
            <person name="Pearson M."/>
            <person name="Haas B.J."/>
            <person name="Mauceli E."/>
            <person name="Wortman J.R."/>
            <person name="Lee N.H."/>
            <person name="Guigo R."/>
            <person name="Stanke M."/>
            <person name="Alvarado L."/>
            <person name="Amedeo P."/>
            <person name="Antoine C.H."/>
            <person name="Arensburger P."/>
            <person name="Bidwell S.L."/>
            <person name="Crawford M."/>
            <person name="Camaro F."/>
            <person name="Devon K."/>
            <person name="Engels R."/>
            <person name="Hammond M."/>
            <person name="Howarth C."/>
            <person name="Koehrsen M."/>
            <person name="Lawson D."/>
            <person name="Montgomery P."/>
            <person name="Nene V."/>
            <person name="Nusbaum C."/>
            <person name="Puiu D."/>
            <person name="Romero-Severson J."/>
            <person name="Severson D.W."/>
            <person name="Shumway M."/>
            <person name="Sisk P."/>
            <person name="Stolte C."/>
            <person name="Zeng Q."/>
            <person name="Eisenstadt E."/>
            <person name="Fraser-Liggett C."/>
            <person name="Strausberg R."/>
            <person name="Galagan J."/>
            <person name="Birren B."/>
            <person name="Collins F.H."/>
        </authorList>
    </citation>
    <scope>NUCLEOTIDE SEQUENCE [LARGE SCALE GENOMIC DNA]</scope>
    <source>
        <strain evidence="8">JHB</strain>
    </source>
</reference>
<dbReference type="Proteomes" id="UP000002320">
    <property type="component" value="Unassembled WGS sequence"/>
</dbReference>
<feature type="domain" description="Plastocyanin-like" evidence="6">
    <location>
        <begin position="489"/>
        <end position="639"/>
    </location>
</feature>
<dbReference type="KEGG" id="cqu:CpipJ_CPIJ000865"/>
<comment type="similarity">
    <text evidence="1">Belongs to the multicopper oxidase family.</text>
</comment>
<dbReference type="GO" id="GO:0005886">
    <property type="term" value="C:plasma membrane"/>
    <property type="evidence" value="ECO:0007669"/>
    <property type="project" value="TreeGrafter"/>
</dbReference>
<protein>
    <submittedName>
        <fullName evidence="8 9">Multicopper oxidase</fullName>
    </submittedName>
</protein>
<dbReference type="GO" id="GO:0006826">
    <property type="term" value="P:iron ion transport"/>
    <property type="evidence" value="ECO:0007669"/>
    <property type="project" value="TreeGrafter"/>
</dbReference>
<keyword evidence="4" id="KW-0186">Copper</keyword>
<evidence type="ECO:0000313" key="8">
    <source>
        <dbReference type="EMBL" id="EDS44974.1"/>
    </source>
</evidence>
<dbReference type="Pfam" id="PF07732">
    <property type="entry name" value="Cu-oxidase_3"/>
    <property type="match status" value="1"/>
</dbReference>
<dbReference type="OrthoDB" id="2121828at2759"/>
<dbReference type="HOGENOM" id="CLU_006504_8_1_1"/>
<dbReference type="SUPFAM" id="SSF49503">
    <property type="entry name" value="Cupredoxins"/>
    <property type="match status" value="3"/>
</dbReference>
<dbReference type="STRING" id="7176.B0W1A4"/>
<dbReference type="PANTHER" id="PTHR11709:SF394">
    <property type="entry name" value="FI03373P-RELATED"/>
    <property type="match status" value="1"/>
</dbReference>
<dbReference type="AlphaFoldDB" id="B0W1A4"/>
<dbReference type="VEuPathDB" id="VectorBase:CQUJHB013716"/>
<dbReference type="InParanoid" id="B0W1A4"/>
<dbReference type="InterPro" id="IPR045087">
    <property type="entry name" value="Cu-oxidase_fam"/>
</dbReference>
<organism>
    <name type="scientific">Culex quinquefasciatus</name>
    <name type="common">Southern house mosquito</name>
    <name type="synonym">Culex pungens</name>
    <dbReference type="NCBI Taxonomy" id="7176"/>
    <lineage>
        <taxon>Eukaryota</taxon>
        <taxon>Metazoa</taxon>
        <taxon>Ecdysozoa</taxon>
        <taxon>Arthropoda</taxon>
        <taxon>Hexapoda</taxon>
        <taxon>Insecta</taxon>
        <taxon>Pterygota</taxon>
        <taxon>Neoptera</taxon>
        <taxon>Endopterygota</taxon>
        <taxon>Diptera</taxon>
        <taxon>Nematocera</taxon>
        <taxon>Culicoidea</taxon>
        <taxon>Culicidae</taxon>
        <taxon>Culicinae</taxon>
        <taxon>Culicini</taxon>
        <taxon>Culex</taxon>
        <taxon>Culex</taxon>
    </lineage>
</organism>
<keyword evidence="3" id="KW-0560">Oxidoreductase</keyword>
<evidence type="ECO:0000313" key="9">
    <source>
        <dbReference type="EnsemblMetazoa" id="CPIJ000865-PA"/>
    </source>
</evidence>
<evidence type="ECO:0000259" key="6">
    <source>
        <dbReference type="Pfam" id="PF07731"/>
    </source>
</evidence>
<evidence type="ECO:0000313" key="10">
    <source>
        <dbReference type="Proteomes" id="UP000002320"/>
    </source>
</evidence>
<dbReference type="FunFam" id="2.60.40.420:FF:000031">
    <property type="entry name" value="Laccase-2 isoform A"/>
    <property type="match status" value="1"/>
</dbReference>
<name>B0W1A4_CULQU</name>
<dbReference type="FunFam" id="2.60.40.420:FF:000045">
    <property type="entry name" value="Laccase 2"/>
    <property type="match status" value="1"/>
</dbReference>
<dbReference type="GO" id="GO:0005507">
    <property type="term" value="F:copper ion binding"/>
    <property type="evidence" value="ECO:0007669"/>
    <property type="project" value="InterPro"/>
</dbReference>
<dbReference type="VEuPathDB" id="VectorBase:CPIJ000865"/>
<dbReference type="GO" id="GO:0016491">
    <property type="term" value="F:oxidoreductase activity"/>
    <property type="evidence" value="ECO:0007669"/>
    <property type="project" value="UniProtKB-KW"/>
</dbReference>
<dbReference type="EnsemblMetazoa" id="CPIJ000865-RA">
    <property type="protein sequence ID" value="CPIJ000865-PA"/>
    <property type="gene ID" value="CPIJ000865"/>
</dbReference>
<dbReference type="PROSITE" id="PS00080">
    <property type="entry name" value="MULTICOPPER_OXIDASE2"/>
    <property type="match status" value="1"/>
</dbReference>
<dbReference type="InterPro" id="IPR033138">
    <property type="entry name" value="Cu_oxidase_CS"/>
</dbReference>
<sequence>MKTYAGEECDRVCSATEAPRICYFKWIAESYAAMGSACKECRWGNHSDCFHPQCITADGMERSVVTLNRQIPGPTIAVCRNDIIVVDLLNHMEGSAGAIHWHGMHQMQTPWMDGVPMVTQCPIPFGDIFRYVFNASEPGTQFYHSHAGHQKANGHFGSLIVRNPSDLNRELYDADLTEHIIIIADWTLDMAEKYVPGLQSSTIQMDSILINGRGRHFDSLGKFTLSHWAMHLELPSRKMSAPRHLLDSRDCPQQDREWTEEDQELQQSPLTVYRVEQGKRYRFRVVSSGSQFCPFQLQIEHHRMQIISTDGGAVQPLVVDTLVSTSGERYDFVLSADQKPGNYWVRVRAIGFCDIQRKEEYAVLSYSPPADVSDHELAFPTVEPPGWDEPYPVGVILNHPNTTCYQPGDQSVCAADLESHEVHRDDALIDAKPDKKFYIAFDTFQADTNLLFSENGYVRYMTVALTFNNIGITNNISMVNLPFPPLTQPDLLATVEDQFCNSTSKPARCLPDRACFCTHRLQVALNDVVEMSLIDDADQIRELYHPFHLHGHRFIVMGQGQVPPGTRRQVDKFAWLKAQAPRRGGMPDSHNPPYKDTVSIPSRGYTRVRFRADNPGFWLVHCHFEWHLGIGMSLILQVGDVDQMKKPPPGFPTCGHYRPDAESILGMV</sequence>
<reference evidence="9" key="2">
    <citation type="submission" date="2021-02" db="UniProtKB">
        <authorList>
            <consortium name="EnsemblMetazoa"/>
        </authorList>
    </citation>
    <scope>IDENTIFICATION</scope>
    <source>
        <strain evidence="9">JHB</strain>
    </source>
</reference>
<dbReference type="InterPro" id="IPR002355">
    <property type="entry name" value="Cu_oxidase_Cu_BS"/>
</dbReference>
<feature type="domain" description="Plastocyanin-like" evidence="5">
    <location>
        <begin position="178"/>
        <end position="367"/>
    </location>
</feature>
<gene>
    <name evidence="9" type="primary">6031777</name>
    <name evidence="8" type="ORF">CpipJ_CPIJ000865</name>
</gene>
<dbReference type="Pfam" id="PF07731">
    <property type="entry name" value="Cu-oxidase_2"/>
    <property type="match status" value="1"/>
</dbReference>
<dbReference type="CDD" id="cd13884">
    <property type="entry name" value="CuRO_2_tcLCC_insect_like"/>
    <property type="match status" value="1"/>
</dbReference>
<dbReference type="InterPro" id="IPR001117">
    <property type="entry name" value="Cu-oxidase_2nd"/>
</dbReference>
<dbReference type="Gene3D" id="2.60.40.420">
    <property type="entry name" value="Cupredoxins - blue copper proteins"/>
    <property type="match status" value="3"/>
</dbReference>
<dbReference type="EMBL" id="DS231821">
    <property type="protein sequence ID" value="EDS44974.1"/>
    <property type="molecule type" value="Genomic_DNA"/>
</dbReference>